<dbReference type="GO" id="GO:0008360">
    <property type="term" value="P:regulation of cell shape"/>
    <property type="evidence" value="ECO:0007669"/>
    <property type="project" value="UniProtKB-KW"/>
</dbReference>
<evidence type="ECO:0000256" key="3">
    <source>
        <dbReference type="ARBA" id="ARBA00022960"/>
    </source>
</evidence>
<evidence type="ECO:0000256" key="2">
    <source>
        <dbReference type="ARBA" id="ARBA00022692"/>
    </source>
</evidence>
<comment type="subcellular location">
    <subcellularLocation>
        <location evidence="1">Membrane</location>
        <topology evidence="1">Multi-pass membrane protein</topology>
    </subcellularLocation>
</comment>
<reference evidence="9 10" key="1">
    <citation type="submission" date="2009-04" db="EMBL/GenBank/DDBJ databases">
        <authorList>
            <person name="Sebastian Y."/>
            <person name="Madupu R."/>
            <person name="Durkin A.S."/>
            <person name="Torralba M."/>
            <person name="Methe B."/>
            <person name="Sutton G.G."/>
            <person name="Strausberg R.L."/>
            <person name="Nelson K.E."/>
        </authorList>
    </citation>
    <scope>NUCLEOTIDE SEQUENCE [LARGE SCALE GENOMIC DNA]</scope>
    <source>
        <strain evidence="10">ATCC 35406 / BCRC 14492 / JCM 8526 / NCTC 13058 / HG 370</strain>
    </source>
</reference>
<dbReference type="GO" id="GO:0015648">
    <property type="term" value="F:lipid-linked peptidoglycan transporter activity"/>
    <property type="evidence" value="ECO:0007669"/>
    <property type="project" value="TreeGrafter"/>
</dbReference>
<dbReference type="InterPro" id="IPR001182">
    <property type="entry name" value="FtsW/RodA"/>
</dbReference>
<dbReference type="STRING" id="553175.POREN0001_0378"/>
<dbReference type="NCBIfam" id="NF037961">
    <property type="entry name" value="RodA_shape"/>
    <property type="match status" value="2"/>
</dbReference>
<evidence type="ECO:0000313" key="10">
    <source>
        <dbReference type="Proteomes" id="UP000004295"/>
    </source>
</evidence>
<dbReference type="eggNOG" id="COG0772">
    <property type="taxonomic scope" value="Bacteria"/>
</dbReference>
<feature type="transmembrane region" description="Helical" evidence="8">
    <location>
        <begin position="228"/>
        <end position="248"/>
    </location>
</feature>
<proteinExistence type="predicted"/>
<feature type="transmembrane region" description="Helical" evidence="8">
    <location>
        <begin position="68"/>
        <end position="89"/>
    </location>
</feature>
<evidence type="ECO:0000256" key="6">
    <source>
        <dbReference type="ARBA" id="ARBA00032370"/>
    </source>
</evidence>
<dbReference type="PROSITE" id="PS00428">
    <property type="entry name" value="FTSW_RODA_SPOVE"/>
    <property type="match status" value="1"/>
</dbReference>
<keyword evidence="10" id="KW-1185">Reference proteome</keyword>
<feature type="transmembrane region" description="Helical" evidence="8">
    <location>
        <begin position="196"/>
        <end position="216"/>
    </location>
</feature>
<comment type="caution">
    <text evidence="9">The sequence shown here is derived from an EMBL/GenBank/DDBJ whole genome shotgun (WGS) entry which is preliminary data.</text>
</comment>
<keyword evidence="3" id="KW-0133">Cell shape</keyword>
<dbReference type="PANTHER" id="PTHR30474:SF1">
    <property type="entry name" value="PEPTIDOGLYCAN GLYCOSYLTRANSFERASE MRDB"/>
    <property type="match status" value="1"/>
</dbReference>
<dbReference type="AlphaFoldDB" id="C3JAY6"/>
<organism evidence="9 10">
    <name type="scientific">Porphyromonas endodontalis (strain ATCC 35406 / DSM 24491 / JCM 8526 / CCUG 16442 / BCRC 14492 / NCTC 13058 / HG 370)</name>
    <name type="common">Bacteroides endodontalis</name>
    <dbReference type="NCBI Taxonomy" id="553175"/>
    <lineage>
        <taxon>Bacteria</taxon>
        <taxon>Pseudomonadati</taxon>
        <taxon>Bacteroidota</taxon>
        <taxon>Bacteroidia</taxon>
        <taxon>Bacteroidales</taxon>
        <taxon>Porphyromonadaceae</taxon>
        <taxon>Porphyromonas</taxon>
    </lineage>
</organism>
<evidence type="ECO:0000256" key="1">
    <source>
        <dbReference type="ARBA" id="ARBA00004141"/>
    </source>
</evidence>
<feature type="transmembrane region" description="Helical" evidence="8">
    <location>
        <begin position="404"/>
        <end position="423"/>
    </location>
</feature>
<dbReference type="EMBL" id="ACNN01000020">
    <property type="protein sequence ID" value="EEN82716.1"/>
    <property type="molecule type" value="Genomic_DNA"/>
</dbReference>
<dbReference type="InterPro" id="IPR018365">
    <property type="entry name" value="Cell_cycle_FtsW-rel_CS"/>
</dbReference>
<feature type="transmembrane region" description="Helical" evidence="8">
    <location>
        <begin position="308"/>
        <end position="329"/>
    </location>
</feature>
<feature type="transmembrane region" description="Helical" evidence="8">
    <location>
        <begin position="468"/>
        <end position="487"/>
    </location>
</feature>
<dbReference type="GO" id="GO:0032153">
    <property type="term" value="C:cell division site"/>
    <property type="evidence" value="ECO:0007669"/>
    <property type="project" value="TreeGrafter"/>
</dbReference>
<dbReference type="Pfam" id="PF01098">
    <property type="entry name" value="FTSW_RODA_SPOVE"/>
    <property type="match status" value="2"/>
</dbReference>
<evidence type="ECO:0000256" key="5">
    <source>
        <dbReference type="ARBA" id="ARBA00023136"/>
    </source>
</evidence>
<protein>
    <recommendedName>
        <fullName evidence="7">Cell wall polymerase</fullName>
    </recommendedName>
    <alternativeName>
        <fullName evidence="6">Peptidoglycan polymerase</fullName>
    </alternativeName>
</protein>
<feature type="transmembrane region" description="Helical" evidence="8">
    <location>
        <begin position="95"/>
        <end position="112"/>
    </location>
</feature>
<evidence type="ECO:0000256" key="4">
    <source>
        <dbReference type="ARBA" id="ARBA00022989"/>
    </source>
</evidence>
<feature type="transmembrane region" description="Helical" evidence="8">
    <location>
        <begin position="435"/>
        <end position="462"/>
    </location>
</feature>
<keyword evidence="5 8" id="KW-0472">Membrane</keyword>
<keyword evidence="4 8" id="KW-1133">Transmembrane helix</keyword>
<accession>C3JAY6</accession>
<feature type="transmembrane region" description="Helical" evidence="8">
    <location>
        <begin position="283"/>
        <end position="301"/>
    </location>
</feature>
<keyword evidence="2 8" id="KW-0812">Transmembrane</keyword>
<dbReference type="GO" id="GO:0005886">
    <property type="term" value="C:plasma membrane"/>
    <property type="evidence" value="ECO:0007669"/>
    <property type="project" value="TreeGrafter"/>
</dbReference>
<feature type="transmembrane region" description="Helical" evidence="8">
    <location>
        <begin position="28"/>
        <end position="48"/>
    </location>
</feature>
<gene>
    <name evidence="9" type="primary">rodA</name>
    <name evidence="9" type="ORF">POREN0001_0378</name>
</gene>
<evidence type="ECO:0000313" key="9">
    <source>
        <dbReference type="EMBL" id="EEN82716.1"/>
    </source>
</evidence>
<name>C3JAY6_POREA</name>
<feature type="transmembrane region" description="Helical" evidence="8">
    <location>
        <begin position="156"/>
        <end position="175"/>
    </location>
</feature>
<feature type="transmembrane region" description="Helical" evidence="8">
    <location>
        <begin position="255"/>
        <end position="277"/>
    </location>
</feature>
<dbReference type="PANTHER" id="PTHR30474">
    <property type="entry name" value="CELL CYCLE PROTEIN"/>
    <property type="match status" value="1"/>
</dbReference>
<sequence length="502" mass="55888">MPLECLTLTFLTEMRPNAPSSIFRRIDWILVGLYLLLVITGWFTICGASYSFETSSLIESGSRPAMQLIWMGLSGVLIFLILLSDVGWFETFAPIFYLVMMGLLLVTIFIAPDIKGSHSWLVLGPMRLQPAEFAKIATALMLATTLNRYKFRLNSWRAYGEVFAIVLLPMMLIFLQKEAGSALVYTALFLALYREGLSGIFLGLAFISVVLFVMALSLADTMWGATNAAYWAIATVITFCMCIALLLSPKSRSRLFSWGLVGYAGVYLLALLFNHFFPFDISFVAIGILALLIGYCLWMAVKRFARRYLLTALLGIGCVLYSLSVSFVFDNVLQPHQRGRIAVALGLKEDLKGMGYNVNQAKIAIGSGGLTGKGFLQGTQTKLSYVPEQDTDFIFCTVGEEHGFLGSTALLLFYLLLILRFFYLAERQVNAFGRVYGYCVGSIFLFHLAVNVGMVLGLVPVIGIPLPFFSYGGSSLWGFTILLFIFVRIDADRKRERSLRPF</sequence>
<dbReference type="GO" id="GO:0051301">
    <property type="term" value="P:cell division"/>
    <property type="evidence" value="ECO:0007669"/>
    <property type="project" value="InterPro"/>
</dbReference>
<evidence type="ECO:0000256" key="8">
    <source>
        <dbReference type="SAM" id="Phobius"/>
    </source>
</evidence>
<evidence type="ECO:0000256" key="7">
    <source>
        <dbReference type="ARBA" id="ARBA00033270"/>
    </source>
</evidence>
<dbReference type="Proteomes" id="UP000004295">
    <property type="component" value="Unassembled WGS sequence"/>
</dbReference>